<comment type="caution">
    <text evidence="1">The sequence shown here is derived from an EMBL/GenBank/DDBJ whole genome shotgun (WGS) entry which is preliminary data.</text>
</comment>
<reference evidence="2" key="1">
    <citation type="journal article" date="2014" name="Sci. Data">
        <title>Genomes of diverse isolates of the marine cyanobacterium Prochlorococcus.</title>
        <authorList>
            <person name="Biller S."/>
            <person name="Berube P."/>
            <person name="Thompson J."/>
            <person name="Kelly L."/>
            <person name="Roggensack S."/>
            <person name="Awad L."/>
            <person name="Roache-Johnson K."/>
            <person name="Ding H."/>
            <person name="Giovannoni S.J."/>
            <person name="Moore L.R."/>
            <person name="Chisholm S.W."/>
        </authorList>
    </citation>
    <scope>NUCLEOTIDE SEQUENCE [LARGE SCALE GENOMIC DNA]</scope>
    <source>
        <strain evidence="2">GP2</strain>
    </source>
</reference>
<organism evidence="1 2">
    <name type="scientific">Prochlorococcus marinus str. GP2</name>
    <dbReference type="NCBI Taxonomy" id="59925"/>
    <lineage>
        <taxon>Bacteria</taxon>
        <taxon>Bacillati</taxon>
        <taxon>Cyanobacteriota</taxon>
        <taxon>Cyanophyceae</taxon>
        <taxon>Synechococcales</taxon>
        <taxon>Prochlorococcaceae</taxon>
        <taxon>Prochlorococcus</taxon>
    </lineage>
</organism>
<dbReference type="RefSeq" id="WP_032523786.1">
    <property type="nucleotide sequence ID" value="NZ_CP138934.1"/>
</dbReference>
<proteinExistence type="predicted"/>
<name>A0A0A1ZHM1_PROMR</name>
<gene>
    <name evidence="1" type="ORF">EU91_0161</name>
</gene>
<accession>A0A0A1ZHM1</accession>
<dbReference type="Proteomes" id="UP000030598">
    <property type="component" value="Unassembled WGS sequence"/>
</dbReference>
<evidence type="ECO:0000313" key="2">
    <source>
        <dbReference type="Proteomes" id="UP000030598"/>
    </source>
</evidence>
<evidence type="ECO:0000313" key="1">
    <source>
        <dbReference type="EMBL" id="KGF89047.1"/>
    </source>
</evidence>
<dbReference type="STRING" id="59925.EU91_0161"/>
<dbReference type="AlphaFoldDB" id="A0A0A1ZHM1"/>
<sequence length="130" mass="15778">MEYIVRQIRFKKFIFILFGLGYLITNNNFAYSETLSSSHINEKDFENSLNLYSVEFHEYENSTNLFDEFFGLEYPYDETSDITNYQDLSIQIDSKNLRDLYKKKIIEMTKSNKTTERKYENEWSFFNKEI</sequence>
<protein>
    <submittedName>
        <fullName evidence="1">Uncharacterized protein</fullName>
    </submittedName>
</protein>
<dbReference type="EMBL" id="JNAH01000002">
    <property type="protein sequence ID" value="KGF89047.1"/>
    <property type="molecule type" value="Genomic_DNA"/>
</dbReference>